<dbReference type="SUPFAM" id="SSF55874">
    <property type="entry name" value="ATPase domain of HSP90 chaperone/DNA topoisomerase II/histidine kinase"/>
    <property type="match status" value="1"/>
</dbReference>
<dbReference type="CDD" id="cd16935">
    <property type="entry name" value="HATPase_AgrC-ComD-like"/>
    <property type="match status" value="1"/>
</dbReference>
<organism evidence="3 4">
    <name type="scientific">Cellulosilyticum lentocellum (strain ATCC 49066 / DSM 5427 / NCIMB 11756 / RHM5)</name>
    <name type="common">Clostridium lentocellum</name>
    <dbReference type="NCBI Taxonomy" id="642492"/>
    <lineage>
        <taxon>Bacteria</taxon>
        <taxon>Bacillati</taxon>
        <taxon>Bacillota</taxon>
        <taxon>Clostridia</taxon>
        <taxon>Lachnospirales</taxon>
        <taxon>Cellulosilyticaceae</taxon>
        <taxon>Cellulosilyticum</taxon>
    </lineage>
</organism>
<name>F2JH08_CELLD</name>
<dbReference type="STRING" id="642492.Clole_3665"/>
<protein>
    <submittedName>
        <fullName evidence="3">Signal transduction histidine kinase regulating citrate/malate metabolism</fullName>
    </submittedName>
</protein>
<dbReference type="Gene3D" id="3.30.565.10">
    <property type="entry name" value="Histidine kinase-like ATPase, C-terminal domain"/>
    <property type="match status" value="1"/>
</dbReference>
<feature type="transmembrane region" description="Helical" evidence="1">
    <location>
        <begin position="6"/>
        <end position="25"/>
    </location>
</feature>
<dbReference type="GO" id="GO:0042802">
    <property type="term" value="F:identical protein binding"/>
    <property type="evidence" value="ECO:0007669"/>
    <property type="project" value="TreeGrafter"/>
</dbReference>
<feature type="transmembrane region" description="Helical" evidence="1">
    <location>
        <begin position="155"/>
        <end position="176"/>
    </location>
</feature>
<feature type="transmembrane region" description="Helical" evidence="1">
    <location>
        <begin position="182"/>
        <end position="206"/>
    </location>
</feature>
<feature type="transmembrane region" description="Helical" evidence="1">
    <location>
        <begin position="35"/>
        <end position="51"/>
    </location>
</feature>
<sequence length="437" mass="50587">MDKLDLLAGLINCFVMQSMCLNAFLDKAQLTRKRIIKYLLYVGVICAFMFITHQKVISGVLFFGVCFANFLFEGTFLNKVWVNFLGLAVIYGIGTLDWMLIDYIVEHYGHTWLENQIVTEIRCALEGTILWFLGKQSNIIYKASGQYKTVTRRQALAIILLTITAMYTLFICDAAYFGDIELLQSISVGTYILIFFICIIILILGINEEMNKLYYKWSNECMSEQLERQFKYYHKLEEINKETRAIKHDMRNHMIIIRSLAQQGELHKLEQYIAEMENTTERLDYMVHTGHSIVDAILNDKLQIAKEKNIQMEYEVKFSKQLGLDDMDLCVIFANSLDNAIEACERVEASRVKRIQMKAVCDRGYLFYNIKNTANGRVEIDHKKEIPTNKKDSINHGFGLANIRKSVQKNNGNINIISKEEEFYLEIDIPISYSVTA</sequence>
<dbReference type="eggNOG" id="COG3290">
    <property type="taxonomic scope" value="Bacteria"/>
</dbReference>
<keyword evidence="1" id="KW-1133">Transmembrane helix</keyword>
<gene>
    <name evidence="3" type="ordered locus">Clole_3665</name>
</gene>
<keyword evidence="3" id="KW-0418">Kinase</keyword>
<dbReference type="KEGG" id="cle:Clole_3665"/>
<keyword evidence="1" id="KW-0812">Transmembrane</keyword>
<dbReference type="EMBL" id="CP002582">
    <property type="protein sequence ID" value="ADZ85348.1"/>
    <property type="molecule type" value="Genomic_DNA"/>
</dbReference>
<dbReference type="PANTHER" id="PTHR40448">
    <property type="entry name" value="TWO-COMPONENT SENSOR HISTIDINE KINASE"/>
    <property type="match status" value="1"/>
</dbReference>
<evidence type="ECO:0000313" key="4">
    <source>
        <dbReference type="Proteomes" id="UP000008467"/>
    </source>
</evidence>
<dbReference type="RefSeq" id="WP_013658624.1">
    <property type="nucleotide sequence ID" value="NC_015275.1"/>
</dbReference>
<dbReference type="InterPro" id="IPR032834">
    <property type="entry name" value="NatK-like_C"/>
</dbReference>
<accession>F2JH08</accession>
<dbReference type="GO" id="GO:0016301">
    <property type="term" value="F:kinase activity"/>
    <property type="evidence" value="ECO:0007669"/>
    <property type="project" value="UniProtKB-KW"/>
</dbReference>
<evidence type="ECO:0000313" key="3">
    <source>
        <dbReference type="EMBL" id="ADZ85348.1"/>
    </source>
</evidence>
<dbReference type="PANTHER" id="PTHR40448:SF1">
    <property type="entry name" value="TWO-COMPONENT SENSOR HISTIDINE KINASE"/>
    <property type="match status" value="1"/>
</dbReference>
<feature type="transmembrane region" description="Helical" evidence="1">
    <location>
        <begin position="117"/>
        <end position="134"/>
    </location>
</feature>
<dbReference type="InterPro" id="IPR036890">
    <property type="entry name" value="HATPase_C_sf"/>
</dbReference>
<proteinExistence type="predicted"/>
<keyword evidence="1" id="KW-0472">Membrane</keyword>
<feature type="transmembrane region" description="Helical" evidence="1">
    <location>
        <begin position="84"/>
        <end position="105"/>
    </location>
</feature>
<evidence type="ECO:0000256" key="1">
    <source>
        <dbReference type="SAM" id="Phobius"/>
    </source>
</evidence>
<feature type="transmembrane region" description="Helical" evidence="1">
    <location>
        <begin position="57"/>
        <end position="77"/>
    </location>
</feature>
<dbReference type="HOGENOM" id="CLU_020211_13_6_9"/>
<reference evidence="3 4" key="1">
    <citation type="journal article" date="2011" name="J. Bacteriol.">
        <title>Complete genome sequence of the cellulose-degrading bacterium Cellulosilyticum lentocellum.</title>
        <authorList>
            <consortium name="US DOE Joint Genome Institute"/>
            <person name="Miller D.A."/>
            <person name="Suen G."/>
            <person name="Bruce D."/>
            <person name="Copeland A."/>
            <person name="Cheng J.F."/>
            <person name="Detter C."/>
            <person name="Goodwin L.A."/>
            <person name="Han C.S."/>
            <person name="Hauser L.J."/>
            <person name="Land M.L."/>
            <person name="Lapidus A."/>
            <person name="Lucas S."/>
            <person name="Meincke L."/>
            <person name="Pitluck S."/>
            <person name="Tapia R."/>
            <person name="Teshima H."/>
            <person name="Woyke T."/>
            <person name="Fox B.G."/>
            <person name="Angert E.R."/>
            <person name="Currie C.R."/>
        </authorList>
    </citation>
    <scope>NUCLEOTIDE SEQUENCE [LARGE SCALE GENOMIC DNA]</scope>
    <source>
        <strain evidence="4">ATCC 49066 / DSM 5427 / NCIMB 11756 / RHM5</strain>
    </source>
</reference>
<dbReference type="Pfam" id="PF14501">
    <property type="entry name" value="HATPase_c_5"/>
    <property type="match status" value="1"/>
</dbReference>
<feature type="domain" description="Sensor histidine kinase NatK-like C-terminal" evidence="2">
    <location>
        <begin position="327"/>
        <end position="430"/>
    </location>
</feature>
<keyword evidence="4" id="KW-1185">Reference proteome</keyword>
<keyword evidence="3" id="KW-0808">Transferase</keyword>
<evidence type="ECO:0000259" key="2">
    <source>
        <dbReference type="Pfam" id="PF14501"/>
    </source>
</evidence>
<dbReference type="Proteomes" id="UP000008467">
    <property type="component" value="Chromosome"/>
</dbReference>
<dbReference type="AlphaFoldDB" id="F2JH08"/>